<protein>
    <recommendedName>
        <fullName evidence="2">DUF8040 domain-containing protein</fullName>
    </recommendedName>
</protein>
<dbReference type="PANTHER" id="PTHR22930">
    <property type="match status" value="1"/>
</dbReference>
<evidence type="ECO:0000256" key="1">
    <source>
        <dbReference type="SAM" id="MobiDB-lite"/>
    </source>
</evidence>
<name>A0A9R1UMU5_LACSA</name>
<dbReference type="InterPro" id="IPR058353">
    <property type="entry name" value="DUF8040"/>
</dbReference>
<evidence type="ECO:0000259" key="2">
    <source>
        <dbReference type="Pfam" id="PF26138"/>
    </source>
</evidence>
<dbReference type="AlphaFoldDB" id="A0A9R1UMU5"/>
<feature type="region of interest" description="Disordered" evidence="1">
    <location>
        <begin position="74"/>
        <end position="131"/>
    </location>
</feature>
<proteinExistence type="predicted"/>
<dbReference type="InterPro" id="IPR045249">
    <property type="entry name" value="HARBI1-like"/>
</dbReference>
<sequence>MKKEWKLYDRLMRLETGLGGTRSLIDASPEWWEEKIKENKDYAKFRNADLSIFDEKYAFLFRDSVVVGDQTMTPLQFQNNSNPNEENVEGKGDSDDINLDDDVEPLLPSFHESSSSKKKRSKLVSNNRSTKSKSSVYEEKVDALLDAISTKITLTYPQNNPSPTIADCMAIVTKFPDFREGSNEFSQALFVFTKKQNREVFMFPTTDEAKMGMDSDDSNSSNDNEECWAEEDREFKILCGLALKGIILARNVRIPCHTSDRTGHMFIYEVLNGHPRRCYEMFRLHVLVFRQLCANLATNYGLQQTRNISIEESVGIFLMTLAHGCSNRFVQEFFNHSGETIHRHFHTVLEAVLKLSVDIIKPYANYNDDVPEYILNNPQYYPMFKDCIGAIDGIYVRASVRQNEEAKYIVGRGLHMTQEFSMKPYRDQILIFHIQRVINITLLMSDIQILEGTNIRYHLLDFRRGHSTAIREPRGPEEKFNYLHSSLRNIIEQTFGVWKARWVLLRDMHVNYKYKNQVKIVITSMAIHNYIRKLGRFDEAFNRAQQESYNHIRGDTSSEVYEKGPSTRRTSDVDLYMAEIRDIIAQDIIAL</sequence>
<dbReference type="Proteomes" id="UP000235145">
    <property type="component" value="Unassembled WGS sequence"/>
</dbReference>
<gene>
    <name evidence="3" type="ORF">LSAT_V11C800418470</name>
</gene>
<accession>A0A9R1UMU5</accession>
<dbReference type="EMBL" id="NBSK02000008">
    <property type="protein sequence ID" value="KAJ0190582.1"/>
    <property type="molecule type" value="Genomic_DNA"/>
</dbReference>
<feature type="compositionally biased region" description="Acidic residues" evidence="1">
    <location>
        <begin position="95"/>
        <end position="104"/>
    </location>
</feature>
<evidence type="ECO:0000313" key="3">
    <source>
        <dbReference type="EMBL" id="KAJ0190582.1"/>
    </source>
</evidence>
<feature type="domain" description="DUF8040" evidence="2">
    <location>
        <begin position="258"/>
        <end position="354"/>
    </location>
</feature>
<evidence type="ECO:0000313" key="4">
    <source>
        <dbReference type="Proteomes" id="UP000235145"/>
    </source>
</evidence>
<reference evidence="3 4" key="1">
    <citation type="journal article" date="2017" name="Nat. Commun.">
        <title>Genome assembly with in vitro proximity ligation data and whole-genome triplication in lettuce.</title>
        <authorList>
            <person name="Reyes-Chin-Wo S."/>
            <person name="Wang Z."/>
            <person name="Yang X."/>
            <person name="Kozik A."/>
            <person name="Arikit S."/>
            <person name="Song C."/>
            <person name="Xia L."/>
            <person name="Froenicke L."/>
            <person name="Lavelle D.O."/>
            <person name="Truco M.J."/>
            <person name="Xia R."/>
            <person name="Zhu S."/>
            <person name="Xu C."/>
            <person name="Xu H."/>
            <person name="Xu X."/>
            <person name="Cox K."/>
            <person name="Korf I."/>
            <person name="Meyers B.C."/>
            <person name="Michelmore R.W."/>
        </authorList>
    </citation>
    <scope>NUCLEOTIDE SEQUENCE [LARGE SCALE GENOMIC DNA]</scope>
    <source>
        <strain evidence="4">cv. Salinas</strain>
        <tissue evidence="3">Seedlings</tissue>
    </source>
</reference>
<dbReference type="PANTHER" id="PTHR22930:SF221">
    <property type="entry name" value="NUCLEASE HARBI1"/>
    <property type="match status" value="1"/>
</dbReference>
<keyword evidence="4" id="KW-1185">Reference proteome</keyword>
<dbReference type="Pfam" id="PF26138">
    <property type="entry name" value="DUF8040"/>
    <property type="match status" value="1"/>
</dbReference>
<organism evidence="3 4">
    <name type="scientific">Lactuca sativa</name>
    <name type="common">Garden lettuce</name>
    <dbReference type="NCBI Taxonomy" id="4236"/>
    <lineage>
        <taxon>Eukaryota</taxon>
        <taxon>Viridiplantae</taxon>
        <taxon>Streptophyta</taxon>
        <taxon>Embryophyta</taxon>
        <taxon>Tracheophyta</taxon>
        <taxon>Spermatophyta</taxon>
        <taxon>Magnoliopsida</taxon>
        <taxon>eudicotyledons</taxon>
        <taxon>Gunneridae</taxon>
        <taxon>Pentapetalae</taxon>
        <taxon>asterids</taxon>
        <taxon>campanulids</taxon>
        <taxon>Asterales</taxon>
        <taxon>Asteraceae</taxon>
        <taxon>Cichorioideae</taxon>
        <taxon>Cichorieae</taxon>
        <taxon>Lactucinae</taxon>
        <taxon>Lactuca</taxon>
    </lineage>
</organism>
<comment type="caution">
    <text evidence="3">The sequence shown here is derived from an EMBL/GenBank/DDBJ whole genome shotgun (WGS) entry which is preliminary data.</text>
</comment>
<feature type="compositionally biased region" description="Polar residues" evidence="1">
    <location>
        <begin position="74"/>
        <end position="85"/>
    </location>
</feature>